<feature type="domain" description="ABC transporter" evidence="4">
    <location>
        <begin position="7"/>
        <end position="243"/>
    </location>
</feature>
<evidence type="ECO:0000256" key="3">
    <source>
        <dbReference type="ARBA" id="ARBA00022840"/>
    </source>
</evidence>
<dbReference type="InterPro" id="IPR003439">
    <property type="entry name" value="ABC_transporter-like_ATP-bd"/>
</dbReference>
<dbReference type="EMBL" id="FMYU01000002">
    <property type="protein sequence ID" value="SDC08863.1"/>
    <property type="molecule type" value="Genomic_DNA"/>
</dbReference>
<organism evidence="5 6">
    <name type="scientific">Desulfurella multipotens</name>
    <dbReference type="NCBI Taxonomy" id="79269"/>
    <lineage>
        <taxon>Bacteria</taxon>
        <taxon>Pseudomonadati</taxon>
        <taxon>Campylobacterota</taxon>
        <taxon>Desulfurellia</taxon>
        <taxon>Desulfurellales</taxon>
        <taxon>Desulfurellaceae</taxon>
        <taxon>Desulfurella</taxon>
    </lineage>
</organism>
<reference evidence="6" key="1">
    <citation type="submission" date="2016-10" db="EMBL/GenBank/DDBJ databases">
        <authorList>
            <person name="Varghese N."/>
            <person name="Submissions S."/>
        </authorList>
    </citation>
    <scope>NUCLEOTIDE SEQUENCE [LARGE SCALE GENOMIC DNA]</scope>
    <source>
        <strain evidence="6">DSM 8415</strain>
    </source>
</reference>
<keyword evidence="3 5" id="KW-0067">ATP-binding</keyword>
<evidence type="ECO:0000256" key="2">
    <source>
        <dbReference type="ARBA" id="ARBA00022741"/>
    </source>
</evidence>
<dbReference type="Proteomes" id="UP000199411">
    <property type="component" value="Unassembled WGS sequence"/>
</dbReference>
<dbReference type="GO" id="GO:0016887">
    <property type="term" value="F:ATP hydrolysis activity"/>
    <property type="evidence" value="ECO:0007669"/>
    <property type="project" value="InterPro"/>
</dbReference>
<evidence type="ECO:0000313" key="6">
    <source>
        <dbReference type="Proteomes" id="UP000199411"/>
    </source>
</evidence>
<keyword evidence="1" id="KW-0813">Transport</keyword>
<dbReference type="Gene3D" id="3.40.50.300">
    <property type="entry name" value="P-loop containing nucleotide triphosphate hydrolases"/>
    <property type="match status" value="1"/>
</dbReference>
<dbReference type="InterPro" id="IPR027417">
    <property type="entry name" value="P-loop_NTPase"/>
</dbReference>
<dbReference type="PANTHER" id="PTHR43023">
    <property type="entry name" value="PROTEIN TRIGALACTOSYLDIACYLGLYCEROL 3, CHLOROPLASTIC"/>
    <property type="match status" value="1"/>
</dbReference>
<dbReference type="RefSeq" id="WP_092127659.1">
    <property type="nucleotide sequence ID" value="NZ_FMYU01000002.1"/>
</dbReference>
<dbReference type="InterPro" id="IPR003593">
    <property type="entry name" value="AAA+_ATPase"/>
</dbReference>
<sequence length="256" mass="28462">MVKDIIISVRNLQSAYNERIIHQNLNLDVYKGEILAIIGGSGSGKTTLLKELILLKEPKQGDIIIDGINIKQLSFKQKQAIKNKIGVMFQSAALFSSLSVGENIVYVIKKRYNIDDETAKNMAMLKIKLSDLDEDVYWLYPSELSGGMKKKAALARALAVDPKILFLDEPVSGLDPISADEFDKTIKKLVELLGVSVIMITHDLSSLLIADRVAIIANKTIIFCDTPDKIHTVDDAWVKELFMGERGKRFLDGNKA</sequence>
<dbReference type="Pfam" id="PF00005">
    <property type="entry name" value="ABC_tran"/>
    <property type="match status" value="1"/>
</dbReference>
<dbReference type="SUPFAM" id="SSF52540">
    <property type="entry name" value="P-loop containing nucleoside triphosphate hydrolases"/>
    <property type="match status" value="1"/>
</dbReference>
<dbReference type="PANTHER" id="PTHR43023:SF3">
    <property type="entry name" value="PROTEIN TRIGALACTOSYLDIACYLGLYCEROL 3, CHLOROPLASTIC"/>
    <property type="match status" value="1"/>
</dbReference>
<dbReference type="PROSITE" id="PS50893">
    <property type="entry name" value="ABC_TRANSPORTER_2"/>
    <property type="match status" value="1"/>
</dbReference>
<keyword evidence="6" id="KW-1185">Reference proteome</keyword>
<evidence type="ECO:0000313" key="5">
    <source>
        <dbReference type="EMBL" id="SDC08863.1"/>
    </source>
</evidence>
<accession>A0A1G6IR15</accession>
<dbReference type="SMART" id="SM00382">
    <property type="entry name" value="AAA"/>
    <property type="match status" value="1"/>
</dbReference>
<dbReference type="AlphaFoldDB" id="A0A1G6IR15"/>
<protein>
    <submittedName>
        <fullName evidence="5">Phospholipid/cholesterol/gamma-HCH transport system ATP-binding protein</fullName>
    </submittedName>
</protein>
<evidence type="ECO:0000256" key="1">
    <source>
        <dbReference type="ARBA" id="ARBA00022448"/>
    </source>
</evidence>
<evidence type="ECO:0000259" key="4">
    <source>
        <dbReference type="PROSITE" id="PS50893"/>
    </source>
</evidence>
<dbReference type="OrthoDB" id="9809450at2"/>
<name>A0A1G6IR15_9BACT</name>
<proteinExistence type="predicted"/>
<dbReference type="GO" id="GO:0005524">
    <property type="term" value="F:ATP binding"/>
    <property type="evidence" value="ECO:0007669"/>
    <property type="project" value="UniProtKB-KW"/>
</dbReference>
<dbReference type="InterPro" id="IPR017871">
    <property type="entry name" value="ABC_transporter-like_CS"/>
</dbReference>
<keyword evidence="2" id="KW-0547">Nucleotide-binding</keyword>
<gene>
    <name evidence="5" type="ORF">SAMN05660835_00291</name>
</gene>
<dbReference type="PROSITE" id="PS00211">
    <property type="entry name" value="ABC_TRANSPORTER_1"/>
    <property type="match status" value="1"/>
</dbReference>